<proteinExistence type="inferred from homology"/>
<name>A0A1J4K8W2_9EUKA</name>
<keyword evidence="3 4" id="KW-0067">ATP-binding</keyword>
<keyword evidence="7" id="KW-0418">Kinase</keyword>
<gene>
    <name evidence="7" type="ORF">TRFO_25844</name>
</gene>
<dbReference type="Proteomes" id="UP000179807">
    <property type="component" value="Unassembled WGS sequence"/>
</dbReference>
<evidence type="ECO:0000256" key="4">
    <source>
        <dbReference type="PROSITE-ProRule" id="PRU10141"/>
    </source>
</evidence>
<keyword evidence="7" id="KW-0808">Transferase</keyword>
<evidence type="ECO:0000256" key="2">
    <source>
        <dbReference type="ARBA" id="ARBA00022741"/>
    </source>
</evidence>
<dbReference type="PANTHER" id="PTHR11909">
    <property type="entry name" value="CASEIN KINASE-RELATED"/>
    <property type="match status" value="1"/>
</dbReference>
<accession>A0A1J4K8W2</accession>
<sequence>MLFRKKIIELQKKIYIVTKSFDNLKKKFVKTQLKKVLINFFKHVVRSSEKQCSQFIQMNSIKLMYQTKRLLGSGGFGKVYSGENPTTKEEVALKISSHSLSTEFSILRHFQGAVGFPQVFDYFTADGTDTMVMERLDNSVQYYLKQSKTLSLKTVLQIADQVLMRIEYCHNKGYIHRDIKPSNILVGTHSNSNLFYLIDFGLAYHFFKAPKSFLTYGDDDGAIHRAGTSRFSSINSMNGSKPSPADDLESLGYVLVYLLKGKLPWQGIKSKCTERKNDAILTQKMITTTKMLCEDLPEEFEWYLKQVKSLSASDRPKYSEYRKKFRDLFIRMNFNYDSKFEWNSISGIKFNFVKKSETSSEVQMAPAVRPSRSGDHNFIRLSSFYRLTKSRESLNLSHKSSIPKPFHPTKF</sequence>
<dbReference type="InterPro" id="IPR011009">
    <property type="entry name" value="Kinase-like_dom_sf"/>
</dbReference>
<dbReference type="EMBL" id="MLAK01000734">
    <property type="protein sequence ID" value="OHT06156.1"/>
    <property type="molecule type" value="Genomic_DNA"/>
</dbReference>
<dbReference type="InterPro" id="IPR017441">
    <property type="entry name" value="Protein_kinase_ATP_BS"/>
</dbReference>
<evidence type="ECO:0000256" key="1">
    <source>
        <dbReference type="ARBA" id="ARBA00012513"/>
    </source>
</evidence>
<dbReference type="GeneID" id="94839305"/>
<dbReference type="PROSITE" id="PS00107">
    <property type="entry name" value="PROTEIN_KINASE_ATP"/>
    <property type="match status" value="1"/>
</dbReference>
<dbReference type="EC" id="2.7.11.1" evidence="1"/>
<comment type="similarity">
    <text evidence="5">Belongs to the protein kinase superfamily.</text>
</comment>
<keyword evidence="2 4" id="KW-0547">Nucleotide-binding</keyword>
<organism evidence="7 8">
    <name type="scientific">Tritrichomonas foetus</name>
    <dbReference type="NCBI Taxonomy" id="1144522"/>
    <lineage>
        <taxon>Eukaryota</taxon>
        <taxon>Metamonada</taxon>
        <taxon>Parabasalia</taxon>
        <taxon>Tritrichomonadida</taxon>
        <taxon>Tritrichomonadidae</taxon>
        <taxon>Tritrichomonas</taxon>
    </lineage>
</organism>
<dbReference type="AlphaFoldDB" id="A0A1J4K8W2"/>
<evidence type="ECO:0000313" key="8">
    <source>
        <dbReference type="Proteomes" id="UP000179807"/>
    </source>
</evidence>
<keyword evidence="8" id="KW-1185">Reference proteome</keyword>
<dbReference type="PROSITE" id="PS50011">
    <property type="entry name" value="PROTEIN_KINASE_DOM"/>
    <property type="match status" value="1"/>
</dbReference>
<evidence type="ECO:0000313" key="7">
    <source>
        <dbReference type="EMBL" id="OHT06156.1"/>
    </source>
</evidence>
<dbReference type="VEuPathDB" id="TrichDB:TRFO_25844"/>
<dbReference type="Pfam" id="PF00069">
    <property type="entry name" value="Pkinase"/>
    <property type="match status" value="1"/>
</dbReference>
<dbReference type="InterPro" id="IPR000719">
    <property type="entry name" value="Prot_kinase_dom"/>
</dbReference>
<feature type="domain" description="Protein kinase" evidence="6">
    <location>
        <begin position="65"/>
        <end position="330"/>
    </location>
</feature>
<comment type="caution">
    <text evidence="7">The sequence shown here is derived from an EMBL/GenBank/DDBJ whole genome shotgun (WGS) entry which is preliminary data.</text>
</comment>
<evidence type="ECO:0000259" key="6">
    <source>
        <dbReference type="PROSITE" id="PS50011"/>
    </source>
</evidence>
<dbReference type="GO" id="GO:0005524">
    <property type="term" value="F:ATP binding"/>
    <property type="evidence" value="ECO:0007669"/>
    <property type="project" value="UniProtKB-UniRule"/>
</dbReference>
<dbReference type="InterPro" id="IPR050235">
    <property type="entry name" value="CK1_Ser-Thr_kinase"/>
</dbReference>
<keyword evidence="5" id="KW-0723">Serine/threonine-protein kinase</keyword>
<dbReference type="RefSeq" id="XP_068359292.1">
    <property type="nucleotide sequence ID" value="XM_068504601.1"/>
</dbReference>
<dbReference type="InterPro" id="IPR008271">
    <property type="entry name" value="Ser/Thr_kinase_AS"/>
</dbReference>
<protein>
    <recommendedName>
        <fullName evidence="1">non-specific serine/threonine protein kinase</fullName>
        <ecNumber evidence="1">2.7.11.1</ecNumber>
    </recommendedName>
</protein>
<dbReference type="GO" id="GO:0004674">
    <property type="term" value="F:protein serine/threonine kinase activity"/>
    <property type="evidence" value="ECO:0007669"/>
    <property type="project" value="UniProtKB-KW"/>
</dbReference>
<dbReference type="SUPFAM" id="SSF56112">
    <property type="entry name" value="Protein kinase-like (PK-like)"/>
    <property type="match status" value="1"/>
</dbReference>
<dbReference type="Gene3D" id="1.10.510.10">
    <property type="entry name" value="Transferase(Phosphotransferase) domain 1"/>
    <property type="match status" value="1"/>
</dbReference>
<feature type="binding site" evidence="4">
    <location>
        <position position="94"/>
    </location>
    <ligand>
        <name>ATP</name>
        <dbReference type="ChEBI" id="CHEBI:30616"/>
    </ligand>
</feature>
<evidence type="ECO:0000256" key="3">
    <source>
        <dbReference type="ARBA" id="ARBA00022840"/>
    </source>
</evidence>
<dbReference type="PROSITE" id="PS00108">
    <property type="entry name" value="PROTEIN_KINASE_ST"/>
    <property type="match status" value="1"/>
</dbReference>
<evidence type="ECO:0000256" key="5">
    <source>
        <dbReference type="RuleBase" id="RU000304"/>
    </source>
</evidence>
<dbReference type="SMART" id="SM00220">
    <property type="entry name" value="S_TKc"/>
    <property type="match status" value="1"/>
</dbReference>
<reference evidence="7" key="1">
    <citation type="submission" date="2016-10" db="EMBL/GenBank/DDBJ databases">
        <authorList>
            <person name="Benchimol M."/>
            <person name="Almeida L.G."/>
            <person name="Vasconcelos A.T."/>
            <person name="Perreira-Neves A."/>
            <person name="Rosa I.A."/>
            <person name="Tasca T."/>
            <person name="Bogo M.R."/>
            <person name="de Souza W."/>
        </authorList>
    </citation>
    <scope>NUCLEOTIDE SEQUENCE [LARGE SCALE GENOMIC DNA]</scope>
    <source>
        <strain evidence="7">K</strain>
    </source>
</reference>